<organism evidence="3">
    <name type="scientific">marine metagenome</name>
    <dbReference type="NCBI Taxonomy" id="408172"/>
    <lineage>
        <taxon>unclassified sequences</taxon>
        <taxon>metagenomes</taxon>
        <taxon>ecological metagenomes</taxon>
    </lineage>
</organism>
<feature type="domain" description="Alanine racemase N-terminal" evidence="2">
    <location>
        <begin position="6"/>
        <end position="138"/>
    </location>
</feature>
<evidence type="ECO:0000313" key="3">
    <source>
        <dbReference type="EMBL" id="SVB22555.1"/>
    </source>
</evidence>
<keyword evidence="1" id="KW-0663">Pyridoxal phosphate</keyword>
<dbReference type="AlphaFoldDB" id="A0A382C8X0"/>
<protein>
    <recommendedName>
        <fullName evidence="2">Alanine racemase N-terminal domain-containing protein</fullName>
    </recommendedName>
</protein>
<dbReference type="Gene3D" id="3.20.20.10">
    <property type="entry name" value="Alanine racemase"/>
    <property type="match status" value="1"/>
</dbReference>
<dbReference type="Pfam" id="PF01168">
    <property type="entry name" value="Ala_racemase_N"/>
    <property type="match status" value="1"/>
</dbReference>
<dbReference type="InterPro" id="IPR001608">
    <property type="entry name" value="Ala_racemase_N"/>
</dbReference>
<name>A0A382C8X0_9ZZZZ</name>
<dbReference type="SUPFAM" id="SSF51419">
    <property type="entry name" value="PLP-binding barrel"/>
    <property type="match status" value="1"/>
</dbReference>
<evidence type="ECO:0000259" key="2">
    <source>
        <dbReference type="Pfam" id="PF01168"/>
    </source>
</evidence>
<dbReference type="PANTHER" id="PTHR10146:SF14">
    <property type="entry name" value="PYRIDOXAL PHOSPHATE HOMEOSTASIS PROTEIN"/>
    <property type="match status" value="1"/>
</dbReference>
<reference evidence="3" key="1">
    <citation type="submission" date="2018-05" db="EMBL/GenBank/DDBJ databases">
        <authorList>
            <person name="Lanie J.A."/>
            <person name="Ng W.-L."/>
            <person name="Kazmierczak K.M."/>
            <person name="Andrzejewski T.M."/>
            <person name="Davidsen T.M."/>
            <person name="Wayne K.J."/>
            <person name="Tettelin H."/>
            <person name="Glass J.I."/>
            <person name="Rusch D."/>
            <person name="Podicherti R."/>
            <person name="Tsui H.-C.T."/>
            <person name="Winkler M.E."/>
        </authorList>
    </citation>
    <scope>NUCLEOTIDE SEQUENCE</scope>
</reference>
<dbReference type="InterPro" id="IPR029066">
    <property type="entry name" value="PLP-binding_barrel"/>
</dbReference>
<dbReference type="NCBIfam" id="TIGR00044">
    <property type="entry name" value="YggS family pyridoxal phosphate-dependent enzyme"/>
    <property type="match status" value="1"/>
</dbReference>
<accession>A0A382C8X0</accession>
<gene>
    <name evidence="3" type="ORF">METZ01_LOCUS175409</name>
</gene>
<dbReference type="PANTHER" id="PTHR10146">
    <property type="entry name" value="PROLINE SYNTHETASE CO-TRANSCRIBED BACTERIAL HOMOLOG PROTEIN"/>
    <property type="match status" value="1"/>
</dbReference>
<sequence length="144" mass="15060">RAAECADLIHSVDSFRLAKRLSGIAVDEGREVKVLCQVNTSGEVSKGGFSTDEAAERIHEVAELPGLGVRGLMTMAPFVEDESVLAAAFSGLRQIREQVTSACKAVGPELSMGMTGDLDIAIREGSTIVRIGTALFGPRTGGLG</sequence>
<proteinExistence type="predicted"/>
<evidence type="ECO:0000256" key="1">
    <source>
        <dbReference type="ARBA" id="ARBA00022898"/>
    </source>
</evidence>
<feature type="non-terminal residue" evidence="3">
    <location>
        <position position="1"/>
    </location>
</feature>
<dbReference type="GO" id="GO:0030170">
    <property type="term" value="F:pyridoxal phosphate binding"/>
    <property type="evidence" value="ECO:0007669"/>
    <property type="project" value="InterPro"/>
</dbReference>
<dbReference type="InterPro" id="IPR011078">
    <property type="entry name" value="PyrdxlP_homeostasis"/>
</dbReference>
<dbReference type="EMBL" id="UINC01033371">
    <property type="protein sequence ID" value="SVB22555.1"/>
    <property type="molecule type" value="Genomic_DNA"/>
</dbReference>